<keyword evidence="6" id="KW-0106">Calcium</keyword>
<comment type="caution">
    <text evidence="10">The sequence shown here is derived from an EMBL/GenBank/DDBJ whole genome shotgun (WGS) entry which is preliminary data.</text>
</comment>
<dbReference type="PROSITE" id="PS50035">
    <property type="entry name" value="PLD"/>
    <property type="match status" value="1"/>
</dbReference>
<dbReference type="Pfam" id="PF00614">
    <property type="entry name" value="PLDc"/>
    <property type="match status" value="1"/>
</dbReference>
<keyword evidence="8" id="KW-0443">Lipid metabolism</keyword>
<organism evidence="10 11">
    <name type="scientific">Clitoria ternatea</name>
    <name type="common">Butterfly pea</name>
    <dbReference type="NCBI Taxonomy" id="43366"/>
    <lineage>
        <taxon>Eukaryota</taxon>
        <taxon>Viridiplantae</taxon>
        <taxon>Streptophyta</taxon>
        <taxon>Embryophyta</taxon>
        <taxon>Tracheophyta</taxon>
        <taxon>Spermatophyta</taxon>
        <taxon>Magnoliopsida</taxon>
        <taxon>eudicotyledons</taxon>
        <taxon>Gunneridae</taxon>
        <taxon>Pentapetalae</taxon>
        <taxon>rosids</taxon>
        <taxon>fabids</taxon>
        <taxon>Fabales</taxon>
        <taxon>Fabaceae</taxon>
        <taxon>Papilionoideae</taxon>
        <taxon>50 kb inversion clade</taxon>
        <taxon>NPAAA clade</taxon>
        <taxon>indigoferoid/millettioid clade</taxon>
        <taxon>Phaseoleae</taxon>
        <taxon>Clitoria</taxon>
    </lineage>
</organism>
<protein>
    <recommendedName>
        <fullName evidence="2">phospholipase D</fullName>
        <ecNumber evidence="2">3.1.4.4</ecNumber>
    </recommendedName>
</protein>
<evidence type="ECO:0000256" key="8">
    <source>
        <dbReference type="ARBA" id="ARBA00023098"/>
    </source>
</evidence>
<evidence type="ECO:0000256" key="6">
    <source>
        <dbReference type="ARBA" id="ARBA00022837"/>
    </source>
</evidence>
<evidence type="ECO:0000256" key="7">
    <source>
        <dbReference type="ARBA" id="ARBA00022963"/>
    </source>
</evidence>
<dbReference type="Proteomes" id="UP001359559">
    <property type="component" value="Unassembled WGS sequence"/>
</dbReference>
<accession>A0AAN9IRY8</accession>
<proteinExistence type="predicted"/>
<dbReference type="EC" id="3.1.4.4" evidence="2"/>
<dbReference type="GO" id="GO:0009395">
    <property type="term" value="P:phospholipid catabolic process"/>
    <property type="evidence" value="ECO:0007669"/>
    <property type="project" value="TreeGrafter"/>
</dbReference>
<evidence type="ECO:0000256" key="3">
    <source>
        <dbReference type="ARBA" id="ARBA00022723"/>
    </source>
</evidence>
<comment type="catalytic activity">
    <reaction evidence="1">
        <text>a 1,2-diacyl-sn-glycero-3-phosphocholine + H2O = a 1,2-diacyl-sn-glycero-3-phosphate + choline + H(+)</text>
        <dbReference type="Rhea" id="RHEA:14445"/>
        <dbReference type="ChEBI" id="CHEBI:15354"/>
        <dbReference type="ChEBI" id="CHEBI:15377"/>
        <dbReference type="ChEBI" id="CHEBI:15378"/>
        <dbReference type="ChEBI" id="CHEBI:57643"/>
        <dbReference type="ChEBI" id="CHEBI:58608"/>
        <dbReference type="EC" id="3.1.4.4"/>
    </reaction>
</comment>
<keyword evidence="7" id="KW-0442">Lipid degradation</keyword>
<evidence type="ECO:0000256" key="4">
    <source>
        <dbReference type="ARBA" id="ARBA00022737"/>
    </source>
</evidence>
<evidence type="ECO:0000256" key="1">
    <source>
        <dbReference type="ARBA" id="ARBA00000798"/>
    </source>
</evidence>
<name>A0AAN9IRY8_CLITE</name>
<dbReference type="GO" id="GO:0004630">
    <property type="term" value="F:phospholipase D activity"/>
    <property type="evidence" value="ECO:0007669"/>
    <property type="project" value="UniProtKB-EC"/>
</dbReference>
<dbReference type="Gene3D" id="3.30.870.10">
    <property type="entry name" value="Endonuclease Chain A"/>
    <property type="match status" value="1"/>
</dbReference>
<dbReference type="InterPro" id="IPR001736">
    <property type="entry name" value="PLipase_D/transphosphatidylase"/>
</dbReference>
<keyword evidence="11" id="KW-1185">Reference proteome</keyword>
<evidence type="ECO:0000259" key="9">
    <source>
        <dbReference type="PROSITE" id="PS50035"/>
    </source>
</evidence>
<keyword evidence="5" id="KW-0378">Hydrolase</keyword>
<dbReference type="InterPro" id="IPR024632">
    <property type="entry name" value="PLipase_D_C"/>
</dbReference>
<dbReference type="SUPFAM" id="SSF56024">
    <property type="entry name" value="Phospholipase D/nuclease"/>
    <property type="match status" value="1"/>
</dbReference>
<dbReference type="AlphaFoldDB" id="A0AAN9IRY8"/>
<reference evidence="10 11" key="1">
    <citation type="submission" date="2024-01" db="EMBL/GenBank/DDBJ databases">
        <title>The genomes of 5 underutilized Papilionoideae crops provide insights into root nodulation and disease resistance.</title>
        <authorList>
            <person name="Yuan L."/>
        </authorList>
    </citation>
    <scope>NUCLEOTIDE SEQUENCE [LARGE SCALE GENOMIC DNA]</scope>
    <source>
        <strain evidence="10">LY-2023</strain>
        <tissue evidence="10">Leaf</tissue>
    </source>
</reference>
<evidence type="ECO:0000256" key="2">
    <source>
        <dbReference type="ARBA" id="ARBA00012027"/>
    </source>
</evidence>
<keyword evidence="4" id="KW-0677">Repeat</keyword>
<evidence type="ECO:0000313" key="11">
    <source>
        <dbReference type="Proteomes" id="UP001359559"/>
    </source>
</evidence>
<dbReference type="GO" id="GO:0046872">
    <property type="term" value="F:metal ion binding"/>
    <property type="evidence" value="ECO:0007669"/>
    <property type="project" value="UniProtKB-KW"/>
</dbReference>
<evidence type="ECO:0000313" key="10">
    <source>
        <dbReference type="EMBL" id="KAK7285026.1"/>
    </source>
</evidence>
<dbReference type="Pfam" id="PF12357">
    <property type="entry name" value="PLD_C"/>
    <property type="match status" value="1"/>
</dbReference>
<dbReference type="InterPro" id="IPR015679">
    <property type="entry name" value="PLipase_D_fam"/>
</dbReference>
<gene>
    <name evidence="10" type="ORF">RJT34_19783</name>
</gene>
<keyword evidence="3" id="KW-0479">Metal-binding</keyword>
<dbReference type="PANTHER" id="PTHR18896">
    <property type="entry name" value="PHOSPHOLIPASE D"/>
    <property type="match status" value="1"/>
</dbReference>
<feature type="domain" description="PLD phosphodiesterase" evidence="9">
    <location>
        <begin position="62"/>
        <end position="89"/>
    </location>
</feature>
<dbReference type="GO" id="GO:0005886">
    <property type="term" value="C:plasma membrane"/>
    <property type="evidence" value="ECO:0007669"/>
    <property type="project" value="TreeGrafter"/>
</dbReference>
<sequence>MEMMYKDVIQALKAKGNMEDPLNYLTFFCLGNWEVKKSGEYVPPKSPLRHTHYIRAQEARRFMIYVHSKMMIVDDEYIIIGSSNINQRSMDGSRDSEISMGAYQAYHLASGQPARGQIHGFRMSLWYEHLGLLNDSFYHQESKECIKKVNQVANDYWKLYTSESLEQDLPGHLLRYPIQIANDGTIKMLKGFQYFPDTRALVLGKRPFIIRPIITT</sequence>
<dbReference type="EMBL" id="JAYKXN010000005">
    <property type="protein sequence ID" value="KAK7285026.1"/>
    <property type="molecule type" value="Genomic_DNA"/>
</dbReference>
<dbReference type="PANTHER" id="PTHR18896:SF180">
    <property type="entry name" value="PHOSPHOLIPASE D"/>
    <property type="match status" value="1"/>
</dbReference>
<evidence type="ECO:0000256" key="5">
    <source>
        <dbReference type="ARBA" id="ARBA00022801"/>
    </source>
</evidence>
<dbReference type="SMART" id="SM00155">
    <property type="entry name" value="PLDc"/>
    <property type="match status" value="1"/>
</dbReference>